<dbReference type="AlphaFoldDB" id="A0A1C3KN52"/>
<dbReference type="PANTHER" id="PTHR13832:SF790">
    <property type="entry name" value="PROTEIN PHOSPHATASE 2C 22-RELATED"/>
    <property type="match status" value="1"/>
</dbReference>
<evidence type="ECO:0000259" key="2">
    <source>
        <dbReference type="PROSITE" id="PS51746"/>
    </source>
</evidence>
<evidence type="ECO:0000313" key="4">
    <source>
        <dbReference type="Proteomes" id="UP000243200"/>
    </source>
</evidence>
<organism evidence="3 4">
    <name type="scientific">Plasmodium ovale</name>
    <name type="common">malaria parasite P. ovale</name>
    <dbReference type="NCBI Taxonomy" id="36330"/>
    <lineage>
        <taxon>Eukaryota</taxon>
        <taxon>Sar</taxon>
        <taxon>Alveolata</taxon>
        <taxon>Apicomplexa</taxon>
        <taxon>Aconoidasida</taxon>
        <taxon>Haemosporida</taxon>
        <taxon>Plasmodiidae</taxon>
        <taxon>Plasmodium</taxon>
        <taxon>Plasmodium (Plasmodium)</taxon>
    </lineage>
</organism>
<dbReference type="InterPro" id="IPR036457">
    <property type="entry name" value="PPM-type-like_dom_sf"/>
</dbReference>
<dbReference type="Pfam" id="PF00481">
    <property type="entry name" value="PP2C"/>
    <property type="match status" value="1"/>
</dbReference>
<sequence length="906" mass="104275">MNKSYDNSEKDYSIYVYGKIYELIEHLNSYHLKCYINNEKNVDLLKEFKYKKKNKWKFVSILDYHACFKNKKCEFDVIPIIFDKEYEILYIGVSVLFKENFWEEYNGCNYNYIELFVYNLEIGNEFLCTNNLSDSSQRNIFKFLINIEDLSKLYKEDGTKNDQDRVTSNNTECNDKRVDFKNYNYFMENINNEQALSAQEKDLIQLYEQRILYSNNASMRCNDNAKFQLSSNSEEISTFPYFVNNVNHLENDMSTYRNDTSYGSSSSSLKKGSKLNDVDENYKFVYDYENNWKNGNSNKESNTDIWQDSNEANPTNHSVDVKNYSENGENRISQNANEGMSTNDSFNDPVEINKKKMTYYKNVQKMNEMEEKTYFLYDKSFDREFINYEYSYRKNENETTYLDEAKKGHKWVPTKVANPFTGSSSCLGSTMNCGTNDNIRSSIDSDINSNINYNISTDGCMESVCMSVERSELVVENEIPAVANEAKGNLESESLNDKVVSYIKHEEVFYNQEECIKSSNVIIRQSEEYRKNVCTTHENSNDNMINNVVSEKHVQENKISENETGKNFKSGFFTSKGNRTYNEDRVITIENINDFINKELRETVGESLNNVDALFDKEYYDILFKSKNVDNSSSYMYCAIYDGHNGEKAVNIIQKFLHVHVYAHFIKGNGVSNSLKYGFQVMDEHLCEKTINNEEDNHSNFSSGSTACVSVIFNNMLYIANIGDSRCVLSKNGRAIVVTVDHRASANKQEEERIINSGGVLDDEGYLGGCLGVCRGFGSFDKKTKEKLKGLVCEPDLFQIKLTDDDEFLIICCDGIFDVMTSQEAVNTVRNSLVESTDPSVAAEALCQLAYKRKSLDNLSVVVIIFQNPETKKKTGVNENPNLYSGQTGRVRRRIKFSALKGLISP</sequence>
<dbReference type="Gene3D" id="3.60.40.10">
    <property type="entry name" value="PPM-type phosphatase domain"/>
    <property type="match status" value="1"/>
</dbReference>
<feature type="region of interest" description="Disordered" evidence="1">
    <location>
        <begin position="293"/>
        <end position="323"/>
    </location>
</feature>
<feature type="domain" description="PPM-type phosphatase" evidence="2">
    <location>
        <begin position="569"/>
        <end position="866"/>
    </location>
</feature>
<dbReference type="EMBL" id="LT594507">
    <property type="protein sequence ID" value="SBT75473.1"/>
    <property type="molecule type" value="Genomic_DNA"/>
</dbReference>
<dbReference type="VEuPathDB" id="PlasmoDB:PocGH01_03017700"/>
<protein>
    <submittedName>
        <fullName evidence="3">Protein phosphatase PPM1, putative</fullName>
    </submittedName>
</protein>
<reference evidence="3 4" key="1">
    <citation type="submission" date="2016-06" db="EMBL/GenBank/DDBJ databases">
        <authorList>
            <consortium name="Pathogen Informatics"/>
        </authorList>
    </citation>
    <scope>NUCLEOTIDE SEQUENCE [LARGE SCALE GENOMIC DNA]</scope>
    <source>
        <strain evidence="3">PowCR01</strain>
    </source>
</reference>
<name>A0A1C3KN52_PLAOA</name>
<dbReference type="SUPFAM" id="SSF81606">
    <property type="entry name" value="PP2C-like"/>
    <property type="match status" value="1"/>
</dbReference>
<gene>
    <name evidence="3" type="primary">PPM1</name>
    <name evidence="3" type="ORF">POWCR01_030013200</name>
</gene>
<dbReference type="PANTHER" id="PTHR13832">
    <property type="entry name" value="PROTEIN PHOSPHATASE 2C"/>
    <property type="match status" value="1"/>
</dbReference>
<dbReference type="OrthoDB" id="432045at2759"/>
<proteinExistence type="predicted"/>
<accession>A0A1C3KN52</accession>
<dbReference type="SMART" id="SM00332">
    <property type="entry name" value="PP2Cc"/>
    <property type="match status" value="1"/>
</dbReference>
<dbReference type="InterPro" id="IPR015655">
    <property type="entry name" value="PP2C"/>
</dbReference>
<evidence type="ECO:0000313" key="3">
    <source>
        <dbReference type="EMBL" id="SBT75473.1"/>
    </source>
</evidence>
<dbReference type="VEuPathDB" id="PlasmoDB:POWCR01_030013200"/>
<dbReference type="PROSITE" id="PS51746">
    <property type="entry name" value="PPM_2"/>
    <property type="match status" value="1"/>
</dbReference>
<dbReference type="InterPro" id="IPR001932">
    <property type="entry name" value="PPM-type_phosphatase-like_dom"/>
</dbReference>
<evidence type="ECO:0000256" key="1">
    <source>
        <dbReference type="SAM" id="MobiDB-lite"/>
    </source>
</evidence>
<dbReference type="GO" id="GO:0004722">
    <property type="term" value="F:protein serine/threonine phosphatase activity"/>
    <property type="evidence" value="ECO:0007669"/>
    <property type="project" value="InterPro"/>
</dbReference>
<dbReference type="CDD" id="cd00143">
    <property type="entry name" value="PP2Cc"/>
    <property type="match status" value="1"/>
</dbReference>
<dbReference type="Proteomes" id="UP000243200">
    <property type="component" value="Chromosome 3"/>
</dbReference>